<organism evidence="1 2">
    <name type="scientific">Planctopirus limnophila (strain ATCC 43296 / DSM 3776 / IFAM 1008 / Mu 290)</name>
    <name type="common">Planctomyces limnophilus</name>
    <dbReference type="NCBI Taxonomy" id="521674"/>
    <lineage>
        <taxon>Bacteria</taxon>
        <taxon>Pseudomonadati</taxon>
        <taxon>Planctomycetota</taxon>
        <taxon>Planctomycetia</taxon>
        <taxon>Planctomycetales</taxon>
        <taxon>Planctomycetaceae</taxon>
        <taxon>Planctopirus</taxon>
    </lineage>
</organism>
<reference evidence="1 2" key="1">
    <citation type="journal article" date="2010" name="Stand. Genomic Sci.">
        <title>Complete genome sequence of Planctomyces limnophilus type strain (Mu 290).</title>
        <authorList>
            <person name="Labutti K."/>
            <person name="Sikorski J."/>
            <person name="Schneider S."/>
            <person name="Nolan M."/>
            <person name="Lucas S."/>
            <person name="Glavina Del Rio T."/>
            <person name="Tice H."/>
            <person name="Cheng J.F."/>
            <person name="Goodwin L."/>
            <person name="Pitluck S."/>
            <person name="Liolios K."/>
            <person name="Ivanova N."/>
            <person name="Mavromatis K."/>
            <person name="Mikhailova N."/>
            <person name="Pati A."/>
            <person name="Chen A."/>
            <person name="Palaniappan K."/>
            <person name="Land M."/>
            <person name="Hauser L."/>
            <person name="Chang Y.J."/>
            <person name="Jeffries C.D."/>
            <person name="Tindall B.J."/>
            <person name="Rohde M."/>
            <person name="Goker M."/>
            <person name="Woyke T."/>
            <person name="Bristow J."/>
            <person name="Eisen J.A."/>
            <person name="Markowitz V."/>
            <person name="Hugenholtz P."/>
            <person name="Kyrpides N.C."/>
            <person name="Klenk H.P."/>
            <person name="Lapidus A."/>
        </authorList>
    </citation>
    <scope>NUCLEOTIDE SEQUENCE [LARGE SCALE GENOMIC DNA]</scope>
    <source>
        <strain evidence="2">ATCC 43296 / DSM 3776 / IFAM 1008 / 290</strain>
    </source>
</reference>
<protein>
    <submittedName>
        <fullName evidence="1">Uncharacterized protein</fullName>
    </submittedName>
</protein>
<proteinExistence type="predicted"/>
<evidence type="ECO:0000313" key="2">
    <source>
        <dbReference type="Proteomes" id="UP000002220"/>
    </source>
</evidence>
<dbReference type="KEGG" id="plm:Plim_1367"/>
<sequence>MKVRIILDRSEPAFVEIVQGGTVDVNRDRRCVENGRSPQVKSR</sequence>
<accession>D5SVD1</accession>
<name>D5SVD1_PLAL2</name>
<dbReference type="Proteomes" id="UP000002220">
    <property type="component" value="Chromosome"/>
</dbReference>
<dbReference type="EMBL" id="CP001744">
    <property type="protein sequence ID" value="ADG67201.1"/>
    <property type="molecule type" value="Genomic_DNA"/>
</dbReference>
<dbReference type="STRING" id="521674.Plim_1367"/>
<dbReference type="HOGENOM" id="CLU_3237449_0_0_0"/>
<evidence type="ECO:0000313" key="1">
    <source>
        <dbReference type="EMBL" id="ADG67201.1"/>
    </source>
</evidence>
<dbReference type="AlphaFoldDB" id="D5SVD1"/>
<keyword evidence="2" id="KW-1185">Reference proteome</keyword>
<gene>
    <name evidence="1" type="ordered locus">Plim_1367</name>
</gene>